<evidence type="ECO:0000313" key="3">
    <source>
        <dbReference type="Proteomes" id="UP000218427"/>
    </source>
</evidence>
<organism evidence="2 3">
    <name type="scientific">Microbulbifer flavimaris</name>
    <dbReference type="NCBI Taxonomy" id="1781068"/>
    <lineage>
        <taxon>Bacteria</taxon>
        <taxon>Pseudomonadati</taxon>
        <taxon>Pseudomonadota</taxon>
        <taxon>Gammaproteobacteria</taxon>
        <taxon>Cellvibrionales</taxon>
        <taxon>Microbulbiferaceae</taxon>
        <taxon>Microbulbifer</taxon>
    </lineage>
</organism>
<dbReference type="Proteomes" id="UP000218427">
    <property type="component" value="Unassembled WGS sequence"/>
</dbReference>
<dbReference type="InterPro" id="IPR016181">
    <property type="entry name" value="Acyl_CoA_acyltransferase"/>
</dbReference>
<name>A0ABX4HYE1_9GAMM</name>
<dbReference type="SUPFAM" id="SSF55729">
    <property type="entry name" value="Acyl-CoA N-acyltransferases (Nat)"/>
    <property type="match status" value="1"/>
</dbReference>
<feature type="domain" description="N-acetyltransferase" evidence="1">
    <location>
        <begin position="12"/>
        <end position="180"/>
    </location>
</feature>
<evidence type="ECO:0000259" key="1">
    <source>
        <dbReference type="PROSITE" id="PS51186"/>
    </source>
</evidence>
<sequence>MVDLIEPRTERLQLRQWRDSDRAPFAKINADPRVMEHFPSALTRTESDAGVDRQIAHIQQHGWGFWAVERLDDGAFIGFVGIKMVSDELPFAPAVEIGWRLAAEYWGQGYATEAAQASLGVAFDRLALEEVMSFTALPNQRSQAVMERLGMQRDPETFDHPLVPATSPLRCHCLYRLSRERWRAQSVR</sequence>
<reference evidence="2" key="1">
    <citation type="submission" date="2017-08" db="EMBL/GenBank/DDBJ databases">
        <title>Microbulbifer marisrubri sp. nov., a halophilic alphaproteobacterium isolated from marine sediment of the Yellow Sea, China.</title>
        <authorList>
            <person name="Zhang G."/>
            <person name="Xiong Q."/>
        </authorList>
    </citation>
    <scope>NUCLEOTIDE SEQUENCE [LARGE SCALE GENOMIC DNA]</scope>
    <source>
        <strain evidence="2">WRN-8</strain>
    </source>
</reference>
<protein>
    <submittedName>
        <fullName evidence="2">N-acetyltransferase</fullName>
    </submittedName>
</protein>
<accession>A0ABX4HYE1</accession>
<keyword evidence="3" id="KW-1185">Reference proteome</keyword>
<dbReference type="PANTHER" id="PTHR43792:SF1">
    <property type="entry name" value="N-ACETYLTRANSFERASE DOMAIN-CONTAINING PROTEIN"/>
    <property type="match status" value="1"/>
</dbReference>
<dbReference type="PANTHER" id="PTHR43792">
    <property type="entry name" value="GNAT FAMILY, PUTATIVE (AFU_ORTHOLOGUE AFUA_3G00765)-RELATED-RELATED"/>
    <property type="match status" value="1"/>
</dbReference>
<gene>
    <name evidence="2" type="ORF">AWR36_010365</name>
</gene>
<dbReference type="Gene3D" id="3.40.630.30">
    <property type="match status" value="1"/>
</dbReference>
<comment type="caution">
    <text evidence="2">The sequence shown here is derived from an EMBL/GenBank/DDBJ whole genome shotgun (WGS) entry which is preliminary data.</text>
</comment>
<dbReference type="InterPro" id="IPR051531">
    <property type="entry name" value="N-acetyltransferase"/>
</dbReference>
<dbReference type="Pfam" id="PF13302">
    <property type="entry name" value="Acetyltransf_3"/>
    <property type="match status" value="1"/>
</dbReference>
<dbReference type="InterPro" id="IPR000182">
    <property type="entry name" value="GNAT_dom"/>
</dbReference>
<dbReference type="RefSeq" id="WP_067084481.1">
    <property type="nucleotide sequence ID" value="NZ_LRFG02000003.1"/>
</dbReference>
<evidence type="ECO:0000313" key="2">
    <source>
        <dbReference type="EMBL" id="PCO05124.1"/>
    </source>
</evidence>
<dbReference type="EMBL" id="LRFG02000003">
    <property type="protein sequence ID" value="PCO05124.1"/>
    <property type="molecule type" value="Genomic_DNA"/>
</dbReference>
<proteinExistence type="predicted"/>
<dbReference type="PROSITE" id="PS51186">
    <property type="entry name" value="GNAT"/>
    <property type="match status" value="1"/>
</dbReference>